<evidence type="ECO:0000313" key="3">
    <source>
        <dbReference type="Proteomes" id="UP001610334"/>
    </source>
</evidence>
<evidence type="ECO:0000313" key="2">
    <source>
        <dbReference type="EMBL" id="KAL2820784.1"/>
    </source>
</evidence>
<name>A0ABR4I0F0_9EURO</name>
<dbReference type="EMBL" id="JBFXLT010000006">
    <property type="protein sequence ID" value="KAL2820784.1"/>
    <property type="molecule type" value="Genomic_DNA"/>
</dbReference>
<keyword evidence="3" id="KW-1185">Reference proteome</keyword>
<keyword evidence="1" id="KW-0472">Membrane</keyword>
<accession>A0ABR4I0F0</accession>
<evidence type="ECO:0000256" key="1">
    <source>
        <dbReference type="SAM" id="Phobius"/>
    </source>
</evidence>
<protein>
    <recommendedName>
        <fullName evidence="4">Secreted protein</fullName>
    </recommendedName>
</protein>
<evidence type="ECO:0008006" key="4">
    <source>
        <dbReference type="Google" id="ProtNLM"/>
    </source>
</evidence>
<feature type="transmembrane region" description="Helical" evidence="1">
    <location>
        <begin position="83"/>
        <end position="102"/>
    </location>
</feature>
<keyword evidence="1" id="KW-1133">Transmembrane helix</keyword>
<feature type="transmembrane region" description="Helical" evidence="1">
    <location>
        <begin position="6"/>
        <end position="24"/>
    </location>
</feature>
<dbReference type="Proteomes" id="UP001610334">
    <property type="component" value="Unassembled WGS sequence"/>
</dbReference>
<proteinExistence type="predicted"/>
<organism evidence="2 3">
    <name type="scientific">Aspergillus granulosus</name>
    <dbReference type="NCBI Taxonomy" id="176169"/>
    <lineage>
        <taxon>Eukaryota</taxon>
        <taxon>Fungi</taxon>
        <taxon>Dikarya</taxon>
        <taxon>Ascomycota</taxon>
        <taxon>Pezizomycotina</taxon>
        <taxon>Eurotiomycetes</taxon>
        <taxon>Eurotiomycetidae</taxon>
        <taxon>Eurotiales</taxon>
        <taxon>Aspergillaceae</taxon>
        <taxon>Aspergillus</taxon>
        <taxon>Aspergillus subgen. Nidulantes</taxon>
    </lineage>
</organism>
<keyword evidence="1" id="KW-0812">Transmembrane</keyword>
<reference evidence="2 3" key="1">
    <citation type="submission" date="2024-07" db="EMBL/GenBank/DDBJ databases">
        <title>Section-level genome sequencing and comparative genomics of Aspergillus sections Usti and Cavernicolus.</title>
        <authorList>
            <consortium name="Lawrence Berkeley National Laboratory"/>
            <person name="Nybo J.L."/>
            <person name="Vesth T.C."/>
            <person name="Theobald S."/>
            <person name="Frisvad J.C."/>
            <person name="Larsen T.O."/>
            <person name="Kjaerboelling I."/>
            <person name="Rothschild-Mancinelli K."/>
            <person name="Lyhne E.K."/>
            <person name="Kogle M.E."/>
            <person name="Barry K."/>
            <person name="Clum A."/>
            <person name="Na H."/>
            <person name="Ledsgaard L."/>
            <person name="Lin J."/>
            <person name="Lipzen A."/>
            <person name="Kuo A."/>
            <person name="Riley R."/>
            <person name="Mondo S."/>
            <person name="Labutti K."/>
            <person name="Haridas S."/>
            <person name="Pangalinan J."/>
            <person name="Salamov A.A."/>
            <person name="Simmons B.A."/>
            <person name="Magnuson J.K."/>
            <person name="Chen J."/>
            <person name="Drula E."/>
            <person name="Henrissat B."/>
            <person name="Wiebenga A."/>
            <person name="Lubbers R.J."/>
            <person name="Gomes A.C."/>
            <person name="Makela M.R."/>
            <person name="Stajich J."/>
            <person name="Grigoriev I.V."/>
            <person name="Mortensen U.H."/>
            <person name="De Vries R.P."/>
            <person name="Baker S.E."/>
            <person name="Andersen M.R."/>
        </authorList>
    </citation>
    <scope>NUCLEOTIDE SEQUENCE [LARGE SCALE GENOMIC DNA]</scope>
    <source>
        <strain evidence="2 3">CBS 588.65</strain>
    </source>
</reference>
<gene>
    <name evidence="2" type="ORF">BJX63DRAFT_380315</name>
</gene>
<comment type="caution">
    <text evidence="2">The sequence shown here is derived from an EMBL/GenBank/DDBJ whole genome shotgun (WGS) entry which is preliminary data.</text>
</comment>
<sequence length="103" mass="12230">MSCLRYYYDVTTFIYLLFLFWFAFSIRCTLLFSPLNTVSVSGLAVSFRALHCIPRLWGRTDPFIDFSEILHKKTIRFNIHWRYFWTFPLCVSPCLGAFVSHIS</sequence>